<gene>
    <name evidence="1" type="ORF">FAB82_17335</name>
</gene>
<accession>A0A4S8Q5U5</accession>
<dbReference type="EMBL" id="STGY01000065">
    <property type="protein sequence ID" value="THV39633.1"/>
    <property type="molecule type" value="Genomic_DNA"/>
</dbReference>
<comment type="caution">
    <text evidence="1">The sequence shown here is derived from an EMBL/GenBank/DDBJ whole genome shotgun (WGS) entry which is preliminary data.</text>
</comment>
<name>A0A4S8Q5U5_9ACTN</name>
<dbReference type="AlphaFoldDB" id="A0A4S8Q5U5"/>
<evidence type="ECO:0000313" key="1">
    <source>
        <dbReference type="EMBL" id="THV39633.1"/>
    </source>
</evidence>
<protein>
    <submittedName>
        <fullName evidence="1">Uncharacterized protein</fullName>
    </submittedName>
</protein>
<keyword evidence="2" id="KW-1185">Reference proteome</keyword>
<dbReference type="RefSeq" id="WP_136535800.1">
    <property type="nucleotide sequence ID" value="NZ_STGY01000065.1"/>
</dbReference>
<dbReference type="Proteomes" id="UP000308760">
    <property type="component" value="Unassembled WGS sequence"/>
</dbReference>
<reference evidence="1 2" key="2">
    <citation type="submission" date="2019-05" db="EMBL/GenBank/DDBJ databases">
        <title>Glycomyces buryatensis sp. nov.</title>
        <authorList>
            <person name="Nikitina E."/>
        </authorList>
    </citation>
    <scope>NUCLEOTIDE SEQUENCE [LARGE SCALE GENOMIC DNA]</scope>
    <source>
        <strain evidence="1 2">18</strain>
    </source>
</reference>
<proteinExistence type="predicted"/>
<organism evidence="1 2">
    <name type="scientific">Glycomyces buryatensis</name>
    <dbReference type="NCBI Taxonomy" id="2570927"/>
    <lineage>
        <taxon>Bacteria</taxon>
        <taxon>Bacillati</taxon>
        <taxon>Actinomycetota</taxon>
        <taxon>Actinomycetes</taxon>
        <taxon>Glycomycetales</taxon>
        <taxon>Glycomycetaceae</taxon>
        <taxon>Glycomyces</taxon>
    </lineage>
</organism>
<reference evidence="2" key="1">
    <citation type="submission" date="2019-04" db="EMBL/GenBank/DDBJ databases">
        <title>Nocardioides xinjiangensis sp. nov.</title>
        <authorList>
            <person name="Liu S."/>
        </authorList>
    </citation>
    <scope>NUCLEOTIDE SEQUENCE [LARGE SCALE GENOMIC DNA]</scope>
    <source>
        <strain evidence="2">18</strain>
    </source>
</reference>
<sequence>MTDILDIEDEVTFSEEYEEPLSASTAREIAAAYQSPGAVGSDLAAFASTGALNPGVLDDIEQTRSWFRRVGENPYRADLDALESWAKDNRPVPNCAITSDGYTIDEGGTCYALLDGPQRVTVEYVNEAQYAEYGNARDYPSWFEVVITIENLYDEGGSWTGGIDARELYNDRANLP</sequence>
<evidence type="ECO:0000313" key="2">
    <source>
        <dbReference type="Proteomes" id="UP000308760"/>
    </source>
</evidence>